<feature type="non-terminal residue" evidence="1">
    <location>
        <position position="101"/>
    </location>
</feature>
<protein>
    <submittedName>
        <fullName evidence="1">Uncharacterized protein</fullName>
    </submittedName>
</protein>
<reference evidence="1" key="1">
    <citation type="submission" date="2015-11" db="EMBL/GenBank/DDBJ databases">
        <title>De novo transcriptome assembly of four potential Pierce s Disease insect vectors from Arizona vineyards.</title>
        <authorList>
            <person name="Tassone E.E."/>
        </authorList>
    </citation>
    <scope>NUCLEOTIDE SEQUENCE</scope>
</reference>
<accession>A0A1B6GDJ8</accession>
<feature type="non-terminal residue" evidence="1">
    <location>
        <position position="1"/>
    </location>
</feature>
<gene>
    <name evidence="1" type="ORF">g.47200</name>
</gene>
<dbReference type="EMBL" id="GECZ01009278">
    <property type="protein sequence ID" value="JAS60491.1"/>
    <property type="molecule type" value="Transcribed_RNA"/>
</dbReference>
<dbReference type="AlphaFoldDB" id="A0A1B6GDJ8"/>
<proteinExistence type="predicted"/>
<evidence type="ECO:0000313" key="1">
    <source>
        <dbReference type="EMBL" id="JAS60491.1"/>
    </source>
</evidence>
<organism evidence="1">
    <name type="scientific">Cuerna arida</name>
    <dbReference type="NCBI Taxonomy" id="1464854"/>
    <lineage>
        <taxon>Eukaryota</taxon>
        <taxon>Metazoa</taxon>
        <taxon>Ecdysozoa</taxon>
        <taxon>Arthropoda</taxon>
        <taxon>Hexapoda</taxon>
        <taxon>Insecta</taxon>
        <taxon>Pterygota</taxon>
        <taxon>Neoptera</taxon>
        <taxon>Paraneoptera</taxon>
        <taxon>Hemiptera</taxon>
        <taxon>Auchenorrhyncha</taxon>
        <taxon>Membracoidea</taxon>
        <taxon>Cicadellidae</taxon>
        <taxon>Cicadellinae</taxon>
        <taxon>Proconiini</taxon>
        <taxon>Cuerna</taxon>
    </lineage>
</organism>
<name>A0A1B6GDJ8_9HEMI</name>
<sequence>VDDIREVLMKNASNFDQSKEGDEDIQLKTVVDEIITESLLARKVAEKHELLDKEIKCPVMVSKEVSTDREVKSNLLQVPDDLQLRPKPLKKDLVKGKSEDT</sequence>